<dbReference type="NCBIfam" id="TIGR02593">
    <property type="entry name" value="CRISPR_cas5"/>
    <property type="match status" value="1"/>
</dbReference>
<evidence type="ECO:0000313" key="3">
    <source>
        <dbReference type="Proteomes" id="UP000178776"/>
    </source>
</evidence>
<proteinExistence type="predicted"/>
<evidence type="ECO:0000256" key="1">
    <source>
        <dbReference type="ARBA" id="ARBA00023118"/>
    </source>
</evidence>
<reference evidence="2 3" key="1">
    <citation type="submission" date="2016-10" db="EMBL/GenBank/DDBJ databases">
        <title>Chromobacterium muskegensis sp. nov., an insecticidal bacterium isolated from Sphagnum bogs.</title>
        <authorList>
            <person name="Sparks M.E."/>
            <person name="Blackburn M.B."/>
            <person name="Gundersen-Rindal D.E."/>
            <person name="Mitchell A."/>
            <person name="Farrar R."/>
            <person name="Kuhar D."/>
        </authorList>
    </citation>
    <scope>NUCLEOTIDE SEQUENCE [LARGE SCALE GENOMIC DNA]</scope>
    <source>
        <strain evidence="2 3">21-1</strain>
    </source>
</reference>
<dbReference type="InterPro" id="IPR010147">
    <property type="entry name" value="CRISPR-assoc_prot_CasD"/>
</dbReference>
<accession>A0A1D9LL42</accession>
<gene>
    <name evidence="2" type="ORF">BKX93_19900</name>
</gene>
<dbReference type="GO" id="GO:0003723">
    <property type="term" value="F:RNA binding"/>
    <property type="evidence" value="ECO:0007669"/>
    <property type="project" value="InterPro"/>
</dbReference>
<organism evidence="2 3">
    <name type="scientific">Chromobacterium vaccinii</name>
    <dbReference type="NCBI Taxonomy" id="1108595"/>
    <lineage>
        <taxon>Bacteria</taxon>
        <taxon>Pseudomonadati</taxon>
        <taxon>Pseudomonadota</taxon>
        <taxon>Betaproteobacteria</taxon>
        <taxon>Neisseriales</taxon>
        <taxon>Chromobacteriaceae</taxon>
        <taxon>Chromobacterium</taxon>
    </lineage>
</organism>
<dbReference type="Pfam" id="PF09704">
    <property type="entry name" value="Cas_Cas5d"/>
    <property type="match status" value="1"/>
</dbReference>
<dbReference type="Gene3D" id="3.30.70.2660">
    <property type="match status" value="1"/>
</dbReference>
<sequence length="253" mass="28457">MREYLVFRLYGPMASWGELAVGEQRVSADHPSRSALLGLLGAALGVRRDDEAGQQALGRGYRFGVKLIAAGMPLRDYHTVQWPDIPKKFAYRTRRQEMRDKAKLNTILTSREYRSDSLSVVAVVAAPDAPHGLAALADALRSPVFMPYLGRKSCPLALPLDPRLGGFDTLKQALDSRDDEPFVPGVDLDDDESLSIDIDLDKDRQARYFWDEAMADIGMDATLQLTRHDQPLSRRRWQFEPRRELAYLAGGRQ</sequence>
<dbReference type="NCBIfam" id="TIGR01868">
    <property type="entry name" value="casD_Cas5e"/>
    <property type="match status" value="1"/>
</dbReference>
<evidence type="ECO:0000313" key="2">
    <source>
        <dbReference type="EMBL" id="AOZ52030.1"/>
    </source>
</evidence>
<dbReference type="GO" id="GO:0043571">
    <property type="term" value="P:maintenance of CRISPR repeat elements"/>
    <property type="evidence" value="ECO:0007669"/>
    <property type="project" value="InterPro"/>
</dbReference>
<dbReference type="InterPro" id="IPR013422">
    <property type="entry name" value="CRISPR-assoc_prot_Cas5_N"/>
</dbReference>
<keyword evidence="1" id="KW-0051">Antiviral defense</keyword>
<dbReference type="GO" id="GO:0051607">
    <property type="term" value="P:defense response to virus"/>
    <property type="evidence" value="ECO:0007669"/>
    <property type="project" value="UniProtKB-KW"/>
</dbReference>
<protein>
    <submittedName>
        <fullName evidence="2">Type I-E CRISPR-associated protein Cas5/CasD</fullName>
    </submittedName>
</protein>
<dbReference type="RefSeq" id="WP_046168838.1">
    <property type="nucleotide sequence ID" value="NZ_CP017707.1"/>
</dbReference>
<dbReference type="InterPro" id="IPR021124">
    <property type="entry name" value="CRISPR-assoc_prot_Cas5"/>
</dbReference>
<dbReference type="AlphaFoldDB" id="A0A1D9LL42"/>
<dbReference type="GeneID" id="68843469"/>
<dbReference type="Proteomes" id="UP000178776">
    <property type="component" value="Chromosome"/>
</dbReference>
<name>A0A1D9LL42_9NEIS</name>
<dbReference type="STRING" id="1108595.BKX93_19900"/>
<dbReference type="EMBL" id="CP017707">
    <property type="protein sequence ID" value="AOZ52030.1"/>
    <property type="molecule type" value="Genomic_DNA"/>
</dbReference>
<dbReference type="KEGG" id="cvc:BKX93_19900"/>